<dbReference type="InterPro" id="IPR010399">
    <property type="entry name" value="Tify_dom"/>
</dbReference>
<evidence type="ECO:0000313" key="8">
    <source>
        <dbReference type="EMBL" id="AQK65615.1"/>
    </source>
</evidence>
<gene>
    <name evidence="9" type="primary">LOC103626248</name>
    <name evidence="8" type="ORF">ZEAMMB73_Zm00001d014249</name>
</gene>
<proteinExistence type="evidence at transcript level"/>
<feature type="region of interest" description="Disordered" evidence="5">
    <location>
        <begin position="124"/>
        <end position="157"/>
    </location>
</feature>
<dbReference type="GO" id="GO:2000022">
    <property type="term" value="P:regulation of jasmonic acid mediated signaling pathway"/>
    <property type="evidence" value="ECO:0000318"/>
    <property type="project" value="GO_Central"/>
</dbReference>
<dbReference type="HOGENOM" id="CLU_051749_1_1_1"/>
<dbReference type="ExpressionAtlas" id="A0A096QX45">
    <property type="expression patterns" value="baseline and differential"/>
</dbReference>
<comment type="subcellular location">
    <subcellularLocation>
        <location evidence="4">Nucleus</location>
    </subcellularLocation>
</comment>
<feature type="region of interest" description="Disordered" evidence="5">
    <location>
        <begin position="172"/>
        <end position="218"/>
    </location>
</feature>
<keyword evidence="4" id="KW-0539">Nucleus</keyword>
<keyword evidence="3" id="KW-0832">Ubl conjugation</keyword>
<dbReference type="EMBL" id="KU512870">
    <property type="protein sequence ID" value="AND66103.1"/>
    <property type="molecule type" value="mRNA"/>
</dbReference>
<dbReference type="PROSITE" id="PS51320">
    <property type="entry name" value="TIFY"/>
    <property type="match status" value="1"/>
</dbReference>
<evidence type="ECO:0000313" key="9">
    <source>
        <dbReference type="EnsemblPlants" id="Zm00001eb223580_P001"/>
    </source>
</evidence>
<reference evidence="8" key="3">
    <citation type="submission" date="2015-12" db="EMBL/GenBank/DDBJ databases">
        <title>Update maize B73 reference genome by single molecule sequencing technologies.</title>
        <authorList>
            <consortium name="Maize Genome Sequencing Project"/>
            <person name="Ware D."/>
        </authorList>
    </citation>
    <scope>NUCLEOTIDE SEQUENCE</scope>
    <source>
        <tissue evidence="8">Seedling</tissue>
    </source>
</reference>
<dbReference type="Proteomes" id="UP000007305">
    <property type="component" value="Chromosome 5"/>
</dbReference>
<feature type="compositionally biased region" description="Basic and acidic residues" evidence="5">
    <location>
        <begin position="176"/>
        <end position="196"/>
    </location>
</feature>
<reference evidence="9" key="6">
    <citation type="submission" date="2021-05" db="UniProtKB">
        <authorList>
            <consortium name="EnsemblPlants"/>
        </authorList>
    </citation>
    <scope>IDENTIFICATION</scope>
    <source>
        <strain evidence="9">cv. B73</strain>
    </source>
</reference>
<reference evidence="9" key="5">
    <citation type="submission" date="2019-07" db="EMBL/GenBank/DDBJ databases">
        <authorList>
            <person name="Seetharam A."/>
            <person name="Woodhouse M."/>
            <person name="Cannon E."/>
        </authorList>
    </citation>
    <scope>NUCLEOTIDE SEQUENCE [LARGE SCALE GENOMIC DNA]</scope>
    <source>
        <strain evidence="9">cv. B73</strain>
    </source>
</reference>
<dbReference type="eggNOG" id="ENOG502R4IH">
    <property type="taxonomic scope" value="Eukaryota"/>
</dbReference>
<evidence type="ECO:0000256" key="4">
    <source>
        <dbReference type="RuleBase" id="RU369065"/>
    </source>
</evidence>
<dbReference type="OMA" id="GHNEDAP"/>
<dbReference type="InterPro" id="IPR018467">
    <property type="entry name" value="CCT_CS"/>
</dbReference>
<dbReference type="KEGG" id="zma:103626248"/>
<dbReference type="RefSeq" id="XP_008644871.1">
    <property type="nucleotide sequence ID" value="XM_008646649.4"/>
</dbReference>
<accession>A0A096QX45</accession>
<evidence type="ECO:0000256" key="5">
    <source>
        <dbReference type="SAM" id="MobiDB-lite"/>
    </source>
</evidence>
<organism evidence="7">
    <name type="scientific">Zea mays</name>
    <name type="common">Maize</name>
    <dbReference type="NCBI Taxonomy" id="4577"/>
    <lineage>
        <taxon>Eukaryota</taxon>
        <taxon>Viridiplantae</taxon>
        <taxon>Streptophyta</taxon>
        <taxon>Embryophyta</taxon>
        <taxon>Tracheophyta</taxon>
        <taxon>Spermatophyta</taxon>
        <taxon>Magnoliopsida</taxon>
        <taxon>Liliopsida</taxon>
        <taxon>Poales</taxon>
        <taxon>Poaceae</taxon>
        <taxon>PACMAD clade</taxon>
        <taxon>Panicoideae</taxon>
        <taxon>Andropogonodae</taxon>
        <taxon>Andropogoneae</taxon>
        <taxon>Tripsacinae</taxon>
        <taxon>Zea</taxon>
    </lineage>
</organism>
<accession>A0A3L6ELV1</accession>
<dbReference type="STRING" id="4577.A0A096QX45"/>
<sequence length="218" mass="23101">MAASGTGNNRFAHTCARVRQFMMEQNRQVRMDDLIGSSSSPRPLQLTPVPVATGPPPAAAWETDAGARTLPLFPVRNSSSTEIIRPEQEAKATLTIFYQGQVATFHNFPADRAKDLIQMAGSVTGEAPGKGVTTTTAVPEKAGTSGGEPSAAGVAGTPPIARKLTLQRFLRKRKDRIAGADGRGHNEDAPPRKKTDSAGAGANDPAEYVPDEASWLRL</sequence>
<keyword evidence="10" id="KW-1185">Reference proteome</keyword>
<feature type="domain" description="Tify" evidence="6">
    <location>
        <begin position="87"/>
        <end position="122"/>
    </location>
</feature>
<dbReference type="OrthoDB" id="606362at2759"/>
<comment type="similarity">
    <text evidence="1 4">Belongs to the TIFY/JAZ family.</text>
</comment>
<evidence type="ECO:0000256" key="3">
    <source>
        <dbReference type="ARBA" id="ARBA00022843"/>
    </source>
</evidence>
<protein>
    <recommendedName>
        <fullName evidence="4">Protein TIFY</fullName>
    </recommendedName>
    <alternativeName>
        <fullName evidence="4">Jasmonate ZIM domain-containing protein</fullName>
    </alternativeName>
</protein>
<dbReference type="GeneID" id="103626248"/>
<comment type="function">
    <text evidence="4">Repressor of jasmonate responses.</text>
</comment>
<evidence type="ECO:0000259" key="6">
    <source>
        <dbReference type="PROSITE" id="PS51320"/>
    </source>
</evidence>
<dbReference type="SMART" id="SM00979">
    <property type="entry name" value="TIFY"/>
    <property type="match status" value="1"/>
</dbReference>
<name>A0A096QX45_MAIZE</name>
<evidence type="ECO:0000256" key="1">
    <source>
        <dbReference type="ARBA" id="ARBA00008614"/>
    </source>
</evidence>
<dbReference type="GO" id="GO:0031347">
    <property type="term" value="P:regulation of defense response"/>
    <property type="evidence" value="ECO:0000318"/>
    <property type="project" value="GO_Central"/>
</dbReference>
<reference evidence="7" key="2">
    <citation type="journal article" date="2015" name="Mol. Genet. Genomics">
        <title>Isolation, structural analysis, and expression characteristics of the maize TIFY gene family.</title>
        <authorList>
            <person name="Zhang Z."/>
            <person name="Li X."/>
            <person name="Wu Z."/>
        </authorList>
    </citation>
    <scope>NUCLEOTIDE SEQUENCE</scope>
</reference>
<keyword evidence="2 4" id="KW-1184">Jasmonic acid signaling pathway</keyword>
<evidence type="ECO:0000313" key="10">
    <source>
        <dbReference type="Proteomes" id="UP000007305"/>
    </source>
</evidence>
<reference evidence="10" key="1">
    <citation type="journal article" date="2009" name="Science">
        <title>The B73 maize genome: complexity, diversity, and dynamics.</title>
        <authorList>
            <person name="Schnable P.S."/>
            <person name="Ware D."/>
            <person name="Fulton R.S."/>
            <person name="Stein J.C."/>
            <person name="Wei F."/>
            <person name="Pasternak S."/>
            <person name="Liang C."/>
            <person name="Zhang J."/>
            <person name="Fulton L."/>
            <person name="Graves T.A."/>
            <person name="Minx P."/>
            <person name="Reily A.D."/>
            <person name="Courtney L."/>
            <person name="Kruchowski S.S."/>
            <person name="Tomlinson C."/>
            <person name="Strong C."/>
            <person name="Delehaunty K."/>
            <person name="Fronick C."/>
            <person name="Courtney B."/>
            <person name="Rock S.M."/>
            <person name="Belter E."/>
            <person name="Du F."/>
            <person name="Kim K."/>
            <person name="Abbott R.M."/>
            <person name="Cotton M."/>
            <person name="Levy A."/>
            <person name="Marchetto P."/>
            <person name="Ochoa K."/>
            <person name="Jackson S.M."/>
            <person name="Gillam B."/>
            <person name="Chen W."/>
            <person name="Yan L."/>
            <person name="Higginbotham J."/>
            <person name="Cardenas M."/>
            <person name="Waligorski J."/>
            <person name="Applebaum E."/>
            <person name="Phelps L."/>
            <person name="Falcone J."/>
            <person name="Kanchi K."/>
            <person name="Thane T."/>
            <person name="Scimone A."/>
            <person name="Thane N."/>
            <person name="Henke J."/>
            <person name="Wang T."/>
            <person name="Ruppert J."/>
            <person name="Shah N."/>
            <person name="Rotter K."/>
            <person name="Hodges J."/>
            <person name="Ingenthron E."/>
            <person name="Cordes M."/>
            <person name="Kohlberg S."/>
            <person name="Sgro J."/>
            <person name="Delgado B."/>
            <person name="Mead K."/>
            <person name="Chinwalla A."/>
            <person name="Leonard S."/>
            <person name="Crouse K."/>
            <person name="Collura K."/>
            <person name="Kudrna D."/>
            <person name="Currie J."/>
            <person name="He R."/>
            <person name="Angelova A."/>
            <person name="Rajasekar S."/>
            <person name="Mueller T."/>
            <person name="Lomeli R."/>
            <person name="Scara G."/>
            <person name="Ko A."/>
            <person name="Delaney K."/>
            <person name="Wissotski M."/>
            <person name="Lopez G."/>
            <person name="Campos D."/>
            <person name="Braidotti M."/>
            <person name="Ashley E."/>
            <person name="Golser W."/>
            <person name="Kim H."/>
            <person name="Lee S."/>
            <person name="Lin J."/>
            <person name="Dujmic Z."/>
            <person name="Kim W."/>
            <person name="Talag J."/>
            <person name="Zuccolo A."/>
            <person name="Fan C."/>
            <person name="Sebastian A."/>
            <person name="Kramer M."/>
            <person name="Spiegel L."/>
            <person name="Nascimento L."/>
            <person name="Zutavern T."/>
            <person name="Miller B."/>
            <person name="Ambroise C."/>
            <person name="Muller S."/>
            <person name="Spooner W."/>
            <person name="Narechania A."/>
            <person name="Ren L."/>
            <person name="Wei S."/>
            <person name="Kumari S."/>
            <person name="Faga B."/>
            <person name="Levy M.J."/>
            <person name="McMahan L."/>
            <person name="Van Buren P."/>
            <person name="Vaughn M.W."/>
            <person name="Ying K."/>
            <person name="Yeh C.-T."/>
            <person name="Emrich S.J."/>
            <person name="Jia Y."/>
            <person name="Kalyanaraman A."/>
            <person name="Hsia A.-P."/>
            <person name="Barbazuk W.B."/>
            <person name="Baucom R.S."/>
            <person name="Brutnell T.P."/>
            <person name="Carpita N.C."/>
            <person name="Chaparro C."/>
            <person name="Chia J.-M."/>
            <person name="Deragon J.-M."/>
            <person name="Estill J.C."/>
            <person name="Fu Y."/>
            <person name="Jeddeloh J.A."/>
            <person name="Han Y."/>
            <person name="Lee H."/>
            <person name="Li P."/>
            <person name="Lisch D.R."/>
            <person name="Liu S."/>
            <person name="Liu Z."/>
            <person name="Nagel D.H."/>
            <person name="McCann M.C."/>
            <person name="SanMiguel P."/>
            <person name="Myers A.M."/>
            <person name="Nettleton D."/>
            <person name="Nguyen J."/>
            <person name="Penning B.W."/>
            <person name="Ponnala L."/>
            <person name="Schneider K.L."/>
            <person name="Schwartz D.C."/>
            <person name="Sharma A."/>
            <person name="Soderlund C."/>
            <person name="Springer N.M."/>
            <person name="Sun Q."/>
            <person name="Wang H."/>
            <person name="Waterman M."/>
            <person name="Westerman R."/>
            <person name="Wolfgruber T.K."/>
            <person name="Yang L."/>
            <person name="Yu Y."/>
            <person name="Zhang L."/>
            <person name="Zhou S."/>
            <person name="Zhu Q."/>
            <person name="Bennetzen J.L."/>
            <person name="Dawe R.K."/>
            <person name="Jiang J."/>
            <person name="Jiang N."/>
            <person name="Presting G.G."/>
            <person name="Wessler S.R."/>
            <person name="Aluru S."/>
            <person name="Martienssen R.A."/>
            <person name="Clifton S.W."/>
            <person name="McCombie W.R."/>
            <person name="Wing R.A."/>
            <person name="Wilson R.K."/>
        </authorList>
    </citation>
    <scope>NUCLEOTIDE SEQUENCE [LARGE SCALE GENOMIC DNA]</scope>
    <source>
        <strain evidence="10">cv. B73</strain>
    </source>
</reference>
<dbReference type="PANTHER" id="PTHR33077">
    <property type="entry name" value="PROTEIN TIFY 4A-RELATED-RELATED"/>
    <property type="match status" value="1"/>
</dbReference>
<reference evidence="7" key="4">
    <citation type="submission" date="2016-01" db="EMBL/GenBank/DDBJ databases">
        <authorList>
            <person name="Oliw E.H."/>
        </authorList>
    </citation>
    <scope>NUCLEOTIDE SEQUENCE</scope>
</reference>
<dbReference type="InterPro" id="IPR040390">
    <property type="entry name" value="TIFY/JAZ"/>
</dbReference>
<dbReference type="GO" id="GO:0005634">
    <property type="term" value="C:nucleus"/>
    <property type="evidence" value="ECO:0000318"/>
    <property type="project" value="GO_Central"/>
</dbReference>
<dbReference type="GO" id="GO:0009611">
    <property type="term" value="P:response to wounding"/>
    <property type="evidence" value="ECO:0000318"/>
    <property type="project" value="GO_Central"/>
</dbReference>
<dbReference type="IntAct" id="A0A096QX45">
    <property type="interactions" value="4"/>
</dbReference>
<dbReference type="SMR" id="A0A096QX45"/>
<evidence type="ECO:0000256" key="2">
    <source>
        <dbReference type="ARBA" id="ARBA00022819"/>
    </source>
</evidence>
<dbReference type="EMBL" id="CM000781">
    <property type="protein sequence ID" value="AQK65615.1"/>
    <property type="molecule type" value="Genomic_DNA"/>
</dbReference>
<evidence type="ECO:0000313" key="7">
    <source>
        <dbReference type="EMBL" id="AND66103.1"/>
    </source>
</evidence>
<dbReference type="Gramene" id="Zm00001eb223580_T001">
    <property type="protein sequence ID" value="Zm00001eb223580_P001"/>
    <property type="gene ID" value="Zm00001eb223580"/>
</dbReference>
<dbReference type="AlphaFoldDB" id="A0A096QX45"/>
<comment type="domain">
    <text evidence="4">The jas domain is required for interaction with COI1.</text>
</comment>
<dbReference type="Pfam" id="PF09425">
    <property type="entry name" value="Jas_motif"/>
    <property type="match status" value="1"/>
</dbReference>
<dbReference type="PANTHER" id="PTHR33077:SF73">
    <property type="entry name" value="PROTEIN TIFY"/>
    <property type="match status" value="1"/>
</dbReference>
<dbReference type="PaxDb" id="4577-GRMZM2G064775_P01"/>
<dbReference type="EnsemblPlants" id="Zm00001eb223580_T001">
    <property type="protein sequence ID" value="Zm00001eb223580_P001"/>
    <property type="gene ID" value="Zm00001eb223580"/>
</dbReference>
<dbReference type="Pfam" id="PF06200">
    <property type="entry name" value="tify"/>
    <property type="match status" value="1"/>
</dbReference>